<dbReference type="SUPFAM" id="SSF53474">
    <property type="entry name" value="alpha/beta-Hydrolases"/>
    <property type="match status" value="1"/>
</dbReference>
<dbReference type="STRING" id="1526658.BHK69_15575"/>
<evidence type="ECO:0000313" key="2">
    <source>
        <dbReference type="EMBL" id="AOO81683.1"/>
    </source>
</evidence>
<dbReference type="OrthoDB" id="5491135at2"/>
<keyword evidence="3" id="KW-1185">Reference proteome</keyword>
<dbReference type="KEGG" id="bvv:BHK69_15575"/>
<accession>A0A1D7U2U3</accession>
<dbReference type="AlphaFoldDB" id="A0A1D7U2U3"/>
<protein>
    <recommendedName>
        <fullName evidence="1">AB hydrolase-1 domain-containing protein</fullName>
    </recommendedName>
</protein>
<dbReference type="InterPro" id="IPR029058">
    <property type="entry name" value="AB_hydrolase_fold"/>
</dbReference>
<dbReference type="InterPro" id="IPR000073">
    <property type="entry name" value="AB_hydrolase_1"/>
</dbReference>
<evidence type="ECO:0000259" key="1">
    <source>
        <dbReference type="Pfam" id="PF00561"/>
    </source>
</evidence>
<evidence type="ECO:0000313" key="3">
    <source>
        <dbReference type="Proteomes" id="UP000094969"/>
    </source>
</evidence>
<dbReference type="Proteomes" id="UP000094969">
    <property type="component" value="Chromosome"/>
</dbReference>
<feature type="domain" description="AB hydrolase-1" evidence="1">
    <location>
        <begin position="43"/>
        <end position="106"/>
    </location>
</feature>
<dbReference type="Pfam" id="PF00561">
    <property type="entry name" value="Abhydrolase_1"/>
    <property type="match status" value="1"/>
</dbReference>
<gene>
    <name evidence="2" type="ORF">BHK69_15575</name>
</gene>
<dbReference type="Gene3D" id="3.40.50.1820">
    <property type="entry name" value="alpha/beta hydrolase"/>
    <property type="match status" value="1"/>
</dbReference>
<dbReference type="EMBL" id="CP017147">
    <property type="protein sequence ID" value="AOO81683.1"/>
    <property type="molecule type" value="Genomic_DNA"/>
</dbReference>
<sequence>MTIRDKPELLLLHALPLDGSMWAEQEQLLSGFTYAPTLYPFGDSIQAWAAAALNLAKGNRLIVVGCSIGGSCALELAAIAPDRIAALVLIGTKARHRPDPAFHASALRTLQDKGLEEA</sequence>
<name>A0A1D7U2U3_9HYPH</name>
<reference evidence="2 3" key="1">
    <citation type="journal article" date="2015" name="Antonie Van Leeuwenhoek">
        <title>Bosea vaviloviae sp. nov., a new species of slow-growing rhizobia isolated from nodules of the relict species Vavilovia formosa (Stev.) Fed.</title>
        <authorList>
            <person name="Safronova V.I."/>
            <person name="Kuznetsova I.G."/>
            <person name="Sazanova A.L."/>
            <person name="Kimeklis A.K."/>
            <person name="Belimov A.A."/>
            <person name="Andronov E.E."/>
            <person name="Pinaev A.G."/>
            <person name="Chizhevskaya E.P."/>
            <person name="Pukhaev A.R."/>
            <person name="Popov K.P."/>
            <person name="Willems A."/>
            <person name="Tikhonovich I.A."/>
        </authorList>
    </citation>
    <scope>NUCLEOTIDE SEQUENCE [LARGE SCALE GENOMIC DNA]</scope>
    <source>
        <strain evidence="2 3">Vaf18</strain>
    </source>
</reference>
<organism evidence="2 3">
    <name type="scientific">Bosea vaviloviae</name>
    <dbReference type="NCBI Taxonomy" id="1526658"/>
    <lineage>
        <taxon>Bacteria</taxon>
        <taxon>Pseudomonadati</taxon>
        <taxon>Pseudomonadota</taxon>
        <taxon>Alphaproteobacteria</taxon>
        <taxon>Hyphomicrobiales</taxon>
        <taxon>Boseaceae</taxon>
        <taxon>Bosea</taxon>
    </lineage>
</organism>
<proteinExistence type="predicted"/>